<organism evidence="3 4">
    <name type="scientific">Metabacillus endolithicus</name>
    <dbReference type="NCBI Taxonomy" id="1535204"/>
    <lineage>
        <taxon>Bacteria</taxon>
        <taxon>Bacillati</taxon>
        <taxon>Bacillota</taxon>
        <taxon>Bacilli</taxon>
        <taxon>Bacillales</taxon>
        <taxon>Bacillaceae</taxon>
        <taxon>Metabacillus</taxon>
    </lineage>
</organism>
<keyword evidence="1" id="KW-0732">Signal</keyword>
<proteinExistence type="predicted"/>
<dbReference type="Pfam" id="PF11611">
    <property type="entry name" value="DUF4352"/>
    <property type="match status" value="1"/>
</dbReference>
<evidence type="ECO:0000256" key="1">
    <source>
        <dbReference type="ARBA" id="ARBA00022729"/>
    </source>
</evidence>
<dbReference type="Gene3D" id="2.60.40.1240">
    <property type="match status" value="1"/>
</dbReference>
<evidence type="ECO:0000313" key="4">
    <source>
        <dbReference type="Proteomes" id="UP001597318"/>
    </source>
</evidence>
<feature type="domain" description="DUF4352" evidence="2">
    <location>
        <begin position="73"/>
        <end position="200"/>
    </location>
</feature>
<dbReference type="InterPro" id="IPR029051">
    <property type="entry name" value="DUF4352"/>
</dbReference>
<gene>
    <name evidence="3" type="ORF">ACFSKK_14835</name>
</gene>
<dbReference type="InterPro" id="IPR029050">
    <property type="entry name" value="Immunoprotect_excell_Ig-like"/>
</dbReference>
<dbReference type="Proteomes" id="UP001597318">
    <property type="component" value="Unassembled WGS sequence"/>
</dbReference>
<evidence type="ECO:0000313" key="3">
    <source>
        <dbReference type="EMBL" id="MFD2214963.1"/>
    </source>
</evidence>
<dbReference type="RefSeq" id="WP_379052313.1">
    <property type="nucleotide sequence ID" value="NZ_JBHUIK010000003.1"/>
</dbReference>
<dbReference type="EMBL" id="JBHUIK010000003">
    <property type="protein sequence ID" value="MFD2214963.1"/>
    <property type="molecule type" value="Genomic_DNA"/>
</dbReference>
<sequence>MKPRFLKTFVLITVIYSSLIGCSAKEEISSPQVKTEQVHKELDPKNMTQEELNTLSEEEIDVINGPENGSPIEINKTVMVGDYEVQLNHYYYTLNGIYTKSSLTGHVFSQKPSSNDEGYGVLNVKVTNHSGEEQLSTVSFDVITPNGEVKSGGISGTNIKNPFANGSSVIDGGFKEGNIVFITPKDKPSLTLRIRQIFTDNGEDAVAEIPLPVE</sequence>
<accession>A0ABW5BXT1</accession>
<keyword evidence="4" id="KW-1185">Reference proteome</keyword>
<reference evidence="4" key="1">
    <citation type="journal article" date="2019" name="Int. J. Syst. Evol. Microbiol.">
        <title>The Global Catalogue of Microorganisms (GCM) 10K type strain sequencing project: providing services to taxonomists for standard genome sequencing and annotation.</title>
        <authorList>
            <consortium name="The Broad Institute Genomics Platform"/>
            <consortium name="The Broad Institute Genome Sequencing Center for Infectious Disease"/>
            <person name="Wu L."/>
            <person name="Ma J."/>
        </authorList>
    </citation>
    <scope>NUCLEOTIDE SEQUENCE [LARGE SCALE GENOMIC DNA]</scope>
    <source>
        <strain evidence="4">CGMCC 1.15474</strain>
    </source>
</reference>
<comment type="caution">
    <text evidence="3">The sequence shown here is derived from an EMBL/GenBank/DDBJ whole genome shotgun (WGS) entry which is preliminary data.</text>
</comment>
<protein>
    <submittedName>
        <fullName evidence="3">DUF4352 domain-containing protein</fullName>
    </submittedName>
</protein>
<evidence type="ECO:0000259" key="2">
    <source>
        <dbReference type="Pfam" id="PF11611"/>
    </source>
</evidence>
<name>A0ABW5BXT1_9BACI</name>
<dbReference type="PROSITE" id="PS51257">
    <property type="entry name" value="PROKAR_LIPOPROTEIN"/>
    <property type="match status" value="1"/>
</dbReference>